<dbReference type="SUPFAM" id="SSF48403">
    <property type="entry name" value="Ankyrin repeat"/>
    <property type="match status" value="1"/>
</dbReference>
<dbReference type="AlphaFoldDB" id="A0A381TWG6"/>
<dbReference type="InterPro" id="IPR036770">
    <property type="entry name" value="Ankyrin_rpt-contain_sf"/>
</dbReference>
<dbReference type="PRINTS" id="PR01415">
    <property type="entry name" value="ANKYRIN"/>
</dbReference>
<evidence type="ECO:0000313" key="3">
    <source>
        <dbReference type="EMBL" id="SVA20376.1"/>
    </source>
</evidence>
<evidence type="ECO:0000256" key="1">
    <source>
        <dbReference type="ARBA" id="ARBA00022737"/>
    </source>
</evidence>
<organism evidence="3">
    <name type="scientific">marine metagenome</name>
    <dbReference type="NCBI Taxonomy" id="408172"/>
    <lineage>
        <taxon>unclassified sequences</taxon>
        <taxon>metagenomes</taxon>
        <taxon>ecological metagenomes</taxon>
    </lineage>
</organism>
<keyword evidence="1" id="KW-0677">Repeat</keyword>
<proteinExistence type="predicted"/>
<dbReference type="EMBL" id="UINC01005291">
    <property type="protein sequence ID" value="SVA20376.1"/>
    <property type="molecule type" value="Genomic_DNA"/>
</dbReference>
<evidence type="ECO:0000256" key="2">
    <source>
        <dbReference type="ARBA" id="ARBA00023043"/>
    </source>
</evidence>
<dbReference type="PROSITE" id="PS50297">
    <property type="entry name" value="ANK_REP_REGION"/>
    <property type="match status" value="1"/>
</dbReference>
<dbReference type="SMART" id="SM00248">
    <property type="entry name" value="ANK"/>
    <property type="match status" value="3"/>
</dbReference>
<gene>
    <name evidence="3" type="ORF">METZ01_LOCUS73230</name>
</gene>
<sequence length="189" mass="20183">MKHLIITTIAVMLFVGCGEAQQSSPSPETQPAVPVAEAAKPELPKLPTQLPEPPPLPPEISLLDAAQKGYLDAVKQHIAAGTFSNERDENGLTPLHLAVGKGHVEIVRLLVKSTTGVNAKNDWGSTPLHYALTKEIAELLIAKGAAVNAKDEDGDTPLDWADRRNQTAITVLLRKHGGKTSEELKAEGK</sequence>
<dbReference type="PROSITE" id="PS50088">
    <property type="entry name" value="ANK_REPEAT"/>
    <property type="match status" value="1"/>
</dbReference>
<protein>
    <submittedName>
        <fullName evidence="3">Uncharacterized protein</fullName>
    </submittedName>
</protein>
<accession>A0A381TWG6</accession>
<dbReference type="Gene3D" id="1.25.40.20">
    <property type="entry name" value="Ankyrin repeat-containing domain"/>
    <property type="match status" value="2"/>
</dbReference>
<keyword evidence="2" id="KW-0040">ANK repeat</keyword>
<dbReference type="PANTHER" id="PTHR24171">
    <property type="entry name" value="ANKYRIN REPEAT DOMAIN-CONTAINING PROTEIN 39-RELATED"/>
    <property type="match status" value="1"/>
</dbReference>
<reference evidence="3" key="1">
    <citation type="submission" date="2018-05" db="EMBL/GenBank/DDBJ databases">
        <authorList>
            <person name="Lanie J.A."/>
            <person name="Ng W.-L."/>
            <person name="Kazmierczak K.M."/>
            <person name="Andrzejewski T.M."/>
            <person name="Davidsen T.M."/>
            <person name="Wayne K.J."/>
            <person name="Tettelin H."/>
            <person name="Glass J.I."/>
            <person name="Rusch D."/>
            <person name="Podicherti R."/>
            <person name="Tsui H.-C.T."/>
            <person name="Winkler M.E."/>
        </authorList>
    </citation>
    <scope>NUCLEOTIDE SEQUENCE</scope>
</reference>
<dbReference type="Pfam" id="PF12796">
    <property type="entry name" value="Ank_2"/>
    <property type="match status" value="1"/>
</dbReference>
<dbReference type="InterPro" id="IPR002110">
    <property type="entry name" value="Ankyrin_rpt"/>
</dbReference>
<dbReference type="PANTHER" id="PTHR24171:SF9">
    <property type="entry name" value="ANKYRIN REPEAT DOMAIN-CONTAINING PROTEIN 39"/>
    <property type="match status" value="1"/>
</dbReference>
<dbReference type="PROSITE" id="PS51257">
    <property type="entry name" value="PROKAR_LIPOPROTEIN"/>
    <property type="match status" value="1"/>
</dbReference>
<name>A0A381TWG6_9ZZZZ</name>